<evidence type="ECO:0000313" key="6">
    <source>
        <dbReference type="Proteomes" id="UP001589532"/>
    </source>
</evidence>
<gene>
    <name evidence="5" type="ORF">ACFFSA_52570</name>
</gene>
<feature type="transmembrane region" description="Helical" evidence="4">
    <location>
        <begin position="21"/>
        <end position="49"/>
    </location>
</feature>
<keyword evidence="4" id="KW-0812">Transmembrane</keyword>
<evidence type="ECO:0000313" key="5">
    <source>
        <dbReference type="EMBL" id="MFB9631751.1"/>
    </source>
</evidence>
<keyword evidence="1" id="KW-0813">Transport</keyword>
<name>A0ABV5SMT7_9ACTN</name>
<accession>A0ABV5SMT7</accession>
<dbReference type="Proteomes" id="UP001589532">
    <property type="component" value="Unassembled WGS sequence"/>
</dbReference>
<keyword evidence="4" id="KW-0472">Membrane</keyword>
<dbReference type="Gene3D" id="1.20.1530.20">
    <property type="match status" value="1"/>
</dbReference>
<dbReference type="PANTHER" id="PTHR32468">
    <property type="entry name" value="CATION/H + ANTIPORTER"/>
    <property type="match status" value="1"/>
</dbReference>
<comment type="caution">
    <text evidence="5">The sequence shown here is derived from an EMBL/GenBank/DDBJ whole genome shotgun (WGS) entry which is preliminary data.</text>
</comment>
<keyword evidence="2" id="KW-0406">Ion transport</keyword>
<keyword evidence="4" id="KW-1133">Transmembrane helix</keyword>
<evidence type="ECO:0000256" key="4">
    <source>
        <dbReference type="SAM" id="Phobius"/>
    </source>
</evidence>
<evidence type="ECO:0000256" key="2">
    <source>
        <dbReference type="ARBA" id="ARBA00023065"/>
    </source>
</evidence>
<reference evidence="5 6" key="1">
    <citation type="submission" date="2024-09" db="EMBL/GenBank/DDBJ databases">
        <authorList>
            <person name="Sun Q."/>
            <person name="Mori K."/>
        </authorList>
    </citation>
    <scope>NUCLEOTIDE SEQUENCE [LARGE SCALE GENOMIC DNA]</scope>
    <source>
        <strain evidence="5 6">JCM 3143</strain>
    </source>
</reference>
<keyword evidence="6" id="KW-1185">Reference proteome</keyword>
<organism evidence="5 6">
    <name type="scientific">Nonomuraea helvata</name>
    <dbReference type="NCBI Taxonomy" id="37484"/>
    <lineage>
        <taxon>Bacteria</taxon>
        <taxon>Bacillati</taxon>
        <taxon>Actinomycetota</taxon>
        <taxon>Actinomycetes</taxon>
        <taxon>Streptosporangiales</taxon>
        <taxon>Streptosporangiaceae</taxon>
        <taxon>Nonomuraea</taxon>
    </lineage>
</organism>
<feature type="region of interest" description="Disordered" evidence="3">
    <location>
        <begin position="111"/>
        <end position="133"/>
    </location>
</feature>
<sequence length="133" mass="13683">MRVDRPMEETEQRLLPAPARGLVLALVLTAVAVLGKLGTASVVALAGGMPRRLALGLGVLMNARGVTEIVVLSTGLSVGVFAMLVLMALVTTVMAVPALRLLKLFNPAGPPSGPEQHHAATSGVTISGKERLS</sequence>
<evidence type="ECO:0000256" key="3">
    <source>
        <dbReference type="SAM" id="MobiDB-lite"/>
    </source>
</evidence>
<evidence type="ECO:0008006" key="7">
    <source>
        <dbReference type="Google" id="ProtNLM"/>
    </source>
</evidence>
<evidence type="ECO:0000256" key="1">
    <source>
        <dbReference type="ARBA" id="ARBA00022448"/>
    </source>
</evidence>
<dbReference type="EMBL" id="JBHMBW010000108">
    <property type="protein sequence ID" value="MFB9631751.1"/>
    <property type="molecule type" value="Genomic_DNA"/>
</dbReference>
<dbReference type="InterPro" id="IPR038770">
    <property type="entry name" value="Na+/solute_symporter_sf"/>
</dbReference>
<protein>
    <recommendedName>
        <fullName evidence="7">Cation/H+ exchanger domain-containing protein</fullName>
    </recommendedName>
</protein>
<dbReference type="RefSeq" id="WP_344994077.1">
    <property type="nucleotide sequence ID" value="NZ_BAAAXV010000008.1"/>
</dbReference>
<proteinExistence type="predicted"/>
<feature type="transmembrane region" description="Helical" evidence="4">
    <location>
        <begin position="69"/>
        <end position="96"/>
    </location>
</feature>
<dbReference type="PANTHER" id="PTHR32468:SF0">
    <property type="entry name" value="K(+)_H(+) ANTIPORTER 1"/>
    <property type="match status" value="1"/>
</dbReference>
<dbReference type="InterPro" id="IPR050794">
    <property type="entry name" value="CPA2_transporter"/>
</dbReference>